<dbReference type="KEGG" id="mod:AS202_09730"/>
<reference evidence="4 5" key="1">
    <citation type="journal article" date="2016" name="J. Zhejiang Univ. Sci. B">
        <title>Antibiotic resistance mechanisms of Myroides sp.</title>
        <authorList>
            <person name="Hu S."/>
            <person name="Yuan S."/>
            <person name="Qu H."/>
            <person name="Jiang T."/>
            <person name="Zhou Y."/>
            <person name="Wang M."/>
            <person name="Ming D."/>
        </authorList>
    </citation>
    <scope>NUCLEOTIDE SEQUENCE [LARGE SCALE GENOMIC DNA]</scope>
    <source>
        <strain evidence="4 5">PR63039</strain>
    </source>
</reference>
<dbReference type="InterPro" id="IPR010099">
    <property type="entry name" value="SDR39U1"/>
</dbReference>
<comment type="similarity">
    <text evidence="1">Belongs to the NAD(P)-dependent epimerase/dehydratase family. SDR39U1 subfamily.</text>
</comment>
<evidence type="ECO:0000313" key="4">
    <source>
        <dbReference type="EMBL" id="ALU26409.1"/>
    </source>
</evidence>
<dbReference type="RefSeq" id="WP_006257059.1">
    <property type="nucleotide sequence ID" value="NZ_CP013690.1"/>
</dbReference>
<accession>A0AAI8C5I4</accession>
<name>A0AAI8C5I4_9FLAO</name>
<protein>
    <recommendedName>
        <fullName evidence="6">TIGR01777 family protein</fullName>
    </recommendedName>
</protein>
<dbReference type="Proteomes" id="UP000069030">
    <property type="component" value="Chromosome"/>
</dbReference>
<feature type="domain" description="DUF1731" evidence="3">
    <location>
        <begin position="251"/>
        <end position="296"/>
    </location>
</feature>
<dbReference type="Pfam" id="PF08338">
    <property type="entry name" value="DUF1731"/>
    <property type="match status" value="1"/>
</dbReference>
<organism evidence="4 5">
    <name type="scientific">Myroides odoratimimus</name>
    <dbReference type="NCBI Taxonomy" id="76832"/>
    <lineage>
        <taxon>Bacteria</taxon>
        <taxon>Pseudomonadati</taxon>
        <taxon>Bacteroidota</taxon>
        <taxon>Flavobacteriia</taxon>
        <taxon>Flavobacteriales</taxon>
        <taxon>Flavobacteriaceae</taxon>
        <taxon>Myroides</taxon>
    </lineage>
</organism>
<dbReference type="EMBL" id="CP013690">
    <property type="protein sequence ID" value="ALU26409.1"/>
    <property type="molecule type" value="Genomic_DNA"/>
</dbReference>
<evidence type="ECO:0000256" key="1">
    <source>
        <dbReference type="ARBA" id="ARBA00009353"/>
    </source>
</evidence>
<proteinExistence type="inferred from homology"/>
<dbReference type="InterPro" id="IPR036291">
    <property type="entry name" value="NAD(P)-bd_dom_sf"/>
</dbReference>
<evidence type="ECO:0000259" key="2">
    <source>
        <dbReference type="Pfam" id="PF01370"/>
    </source>
</evidence>
<gene>
    <name evidence="4" type="ORF">AS202_09730</name>
</gene>
<evidence type="ECO:0000259" key="3">
    <source>
        <dbReference type="Pfam" id="PF08338"/>
    </source>
</evidence>
<dbReference type="SUPFAM" id="SSF51735">
    <property type="entry name" value="NAD(P)-binding Rossmann-fold domains"/>
    <property type="match status" value="1"/>
</dbReference>
<dbReference type="PANTHER" id="PTHR11092:SF0">
    <property type="entry name" value="EPIMERASE FAMILY PROTEIN SDR39U1"/>
    <property type="match status" value="1"/>
</dbReference>
<sequence>MKVLITGATGFIGSRVTQSLINQGHEVHYLTRSLGKNEVKGAKGFVWDPYKGEINIACLEGVEAIIHLAGSSIADSWSKAGKKLILDSRIIPTAFLYQVLKENTHQIKHIIGASAIGIYSNIAEVQDEEHYQKATNFLGNVVEQWERGNLAFRELGLKVSLVRIGLVLDLHECALATMIKPVRLWLGAPIGTGKQYYSWIHIDDLVNLFVYVLERGLEGIYNGVAPEPLTNRAFTNSLGEAMGKPIWLPAIPESVIRVALGEKAILVTEGQKVSSEKIISSGFDFKFKTLKTALKDFFKG</sequence>
<dbReference type="Pfam" id="PF01370">
    <property type="entry name" value="Epimerase"/>
    <property type="match status" value="1"/>
</dbReference>
<evidence type="ECO:0000313" key="5">
    <source>
        <dbReference type="Proteomes" id="UP000069030"/>
    </source>
</evidence>
<dbReference type="Gene3D" id="3.40.50.720">
    <property type="entry name" value="NAD(P)-binding Rossmann-like Domain"/>
    <property type="match status" value="1"/>
</dbReference>
<dbReference type="PANTHER" id="PTHR11092">
    <property type="entry name" value="SUGAR NUCLEOTIDE EPIMERASE RELATED"/>
    <property type="match status" value="1"/>
</dbReference>
<dbReference type="NCBIfam" id="TIGR01777">
    <property type="entry name" value="yfcH"/>
    <property type="match status" value="1"/>
</dbReference>
<dbReference type="InterPro" id="IPR013549">
    <property type="entry name" value="DUF1731"/>
</dbReference>
<evidence type="ECO:0008006" key="6">
    <source>
        <dbReference type="Google" id="ProtNLM"/>
    </source>
</evidence>
<feature type="domain" description="NAD-dependent epimerase/dehydratase" evidence="2">
    <location>
        <begin position="3"/>
        <end position="129"/>
    </location>
</feature>
<dbReference type="InterPro" id="IPR001509">
    <property type="entry name" value="Epimerase_deHydtase"/>
</dbReference>
<dbReference type="AlphaFoldDB" id="A0AAI8C5I4"/>